<organism evidence="2 3">
    <name type="scientific">Saitozyma podzolica</name>
    <dbReference type="NCBI Taxonomy" id="1890683"/>
    <lineage>
        <taxon>Eukaryota</taxon>
        <taxon>Fungi</taxon>
        <taxon>Dikarya</taxon>
        <taxon>Basidiomycota</taxon>
        <taxon>Agaricomycotina</taxon>
        <taxon>Tremellomycetes</taxon>
        <taxon>Tremellales</taxon>
        <taxon>Trimorphomycetaceae</taxon>
        <taxon>Saitozyma</taxon>
    </lineage>
</organism>
<accession>A0A427YLA8</accession>
<feature type="compositionally biased region" description="Basic and acidic residues" evidence="1">
    <location>
        <begin position="375"/>
        <end position="396"/>
    </location>
</feature>
<feature type="region of interest" description="Disordered" evidence="1">
    <location>
        <begin position="437"/>
        <end position="456"/>
    </location>
</feature>
<dbReference type="Pfam" id="PF20143">
    <property type="entry name" value="NAD_kinase_C"/>
    <property type="match status" value="1"/>
</dbReference>
<dbReference type="InterPro" id="IPR017437">
    <property type="entry name" value="ATP-NAD_kinase_PpnK-typ_C"/>
</dbReference>
<keyword evidence="3" id="KW-1185">Reference proteome</keyword>
<comment type="caution">
    <text evidence="2">The sequence shown here is derived from an EMBL/GenBank/DDBJ whole genome shotgun (WGS) entry which is preliminary data.</text>
</comment>
<dbReference type="PANTHER" id="PTHR20275">
    <property type="entry name" value="NAD KINASE"/>
    <property type="match status" value="1"/>
</dbReference>
<feature type="region of interest" description="Disordered" evidence="1">
    <location>
        <begin position="273"/>
        <end position="360"/>
    </location>
</feature>
<evidence type="ECO:0008006" key="4">
    <source>
        <dbReference type="Google" id="ProtNLM"/>
    </source>
</evidence>
<evidence type="ECO:0000313" key="3">
    <source>
        <dbReference type="Proteomes" id="UP000279259"/>
    </source>
</evidence>
<feature type="compositionally biased region" description="Acidic residues" evidence="1">
    <location>
        <begin position="294"/>
        <end position="306"/>
    </location>
</feature>
<dbReference type="GO" id="GO:0019674">
    <property type="term" value="P:NAD+ metabolic process"/>
    <property type="evidence" value="ECO:0007669"/>
    <property type="project" value="InterPro"/>
</dbReference>
<dbReference type="SUPFAM" id="SSF111331">
    <property type="entry name" value="NAD kinase/diacylglycerol kinase-like"/>
    <property type="match status" value="1"/>
</dbReference>
<dbReference type="GO" id="GO:0006741">
    <property type="term" value="P:NADP+ biosynthetic process"/>
    <property type="evidence" value="ECO:0007669"/>
    <property type="project" value="TreeGrafter"/>
</dbReference>
<dbReference type="PANTHER" id="PTHR20275:SF0">
    <property type="entry name" value="NAD KINASE"/>
    <property type="match status" value="1"/>
</dbReference>
<feature type="region of interest" description="Disordered" evidence="1">
    <location>
        <begin position="375"/>
        <end position="430"/>
    </location>
</feature>
<evidence type="ECO:0000256" key="1">
    <source>
        <dbReference type="SAM" id="MobiDB-lite"/>
    </source>
</evidence>
<dbReference type="FunFam" id="2.60.200.30:FF:000004">
    <property type="entry name" value="NAD kinase 2, chloroplastic"/>
    <property type="match status" value="1"/>
</dbReference>
<protein>
    <recommendedName>
        <fullName evidence="4">NAD(+) kinase</fullName>
    </recommendedName>
</protein>
<dbReference type="InterPro" id="IPR016064">
    <property type="entry name" value="NAD/diacylglycerol_kinase_sf"/>
</dbReference>
<dbReference type="OrthoDB" id="24581at2759"/>
<dbReference type="Gene3D" id="2.60.200.30">
    <property type="entry name" value="Probable inorganic polyphosphate/atp-NAD kinase, domain 2"/>
    <property type="match status" value="1"/>
</dbReference>
<dbReference type="Proteomes" id="UP000279259">
    <property type="component" value="Unassembled WGS sequence"/>
</dbReference>
<dbReference type="STRING" id="1890683.A0A427YLA8"/>
<dbReference type="AlphaFoldDB" id="A0A427YLA8"/>
<sequence length="456" mass="50429">MDKVVDDGIRVNLRMRFTCTVYRAIAPEEAARAAQQGGRKRKAIKKPGGEILINQVDRGGWDSLEGPSTGGVQPCQEKEDKEIMCYTTRPVEQFEVLNDLVVDRGPSPYVSLLELFGDEHHLTTVQADGLTVSTPTGSTAYSLSAGGSLVHPQIPALLITPICPHTLSFRPMLLPDSMELRICVPYNSRSTAWASFDGRGRVELKQGDHIKVTASKYPFPTVCADKASTDWFSSISRTLRWNEREKQKSFVVVEEENEPVDKRRAKKKVQIKPDYAEVKQNGPDAIKEVKEFHDDEDSEEEEEYDIDDKSGGDVTPLSPKEHEPPINPHKLSDMLSGHKSGVDTPDRYVTHCNAPPPLSQRHLIDALAAAEIKEKENEMGQRDHIRAGASEMRTDGTGHLIPPGRSHLPSPEGRGGEAQRTPKASKKRLSGELKSKAFAFFGQDDSASDVSDDLSE</sequence>
<feature type="compositionally biased region" description="Acidic residues" evidence="1">
    <location>
        <begin position="446"/>
        <end position="456"/>
    </location>
</feature>
<gene>
    <name evidence="2" type="ORF">EHS25_009255</name>
</gene>
<name>A0A427YLA8_9TREE</name>
<feature type="compositionally biased region" description="Basic and acidic residues" evidence="1">
    <location>
        <begin position="340"/>
        <end position="349"/>
    </location>
</feature>
<dbReference type="GO" id="GO:0003951">
    <property type="term" value="F:NAD+ kinase activity"/>
    <property type="evidence" value="ECO:0007669"/>
    <property type="project" value="InterPro"/>
</dbReference>
<proteinExistence type="predicted"/>
<dbReference type="EMBL" id="RSCD01000007">
    <property type="protein sequence ID" value="RSH91885.1"/>
    <property type="molecule type" value="Genomic_DNA"/>
</dbReference>
<reference evidence="2 3" key="1">
    <citation type="submission" date="2018-11" db="EMBL/GenBank/DDBJ databases">
        <title>Genome sequence of Saitozyma podzolica DSM 27192.</title>
        <authorList>
            <person name="Aliyu H."/>
            <person name="Gorte O."/>
            <person name="Ochsenreither K."/>
        </authorList>
    </citation>
    <scope>NUCLEOTIDE SEQUENCE [LARGE SCALE GENOMIC DNA]</scope>
    <source>
        <strain evidence="2 3">DSM 27192</strain>
    </source>
</reference>
<evidence type="ECO:0000313" key="2">
    <source>
        <dbReference type="EMBL" id="RSH91885.1"/>
    </source>
</evidence>